<protein>
    <submittedName>
        <fullName evidence="1">Uncharacterized protein</fullName>
    </submittedName>
</protein>
<evidence type="ECO:0000313" key="2">
    <source>
        <dbReference type="Proteomes" id="UP000277204"/>
    </source>
</evidence>
<sequence>MVDDYPHEVITLNTLAHSGYVADIYVLLRKPCEKLTNEFNIQQSSNLICLYNKLNKLQVQSNELRRSMSQFVRKNLLKNLIFIPKINEITQTDVYKYKTEPQFKVTLNNQKMNTLKKSTNIHQKIRKLIHDIYEFT</sequence>
<name>A0A3P8BM82_9TREM</name>
<dbReference type="EMBL" id="UZAI01010235">
    <property type="protein sequence ID" value="VDP06684.1"/>
    <property type="molecule type" value="Genomic_DNA"/>
</dbReference>
<proteinExistence type="predicted"/>
<accession>A0A3P8BM82</accession>
<dbReference type="Proteomes" id="UP000277204">
    <property type="component" value="Unassembled WGS sequence"/>
</dbReference>
<reference evidence="1 2" key="1">
    <citation type="submission" date="2018-11" db="EMBL/GenBank/DDBJ databases">
        <authorList>
            <consortium name="Pathogen Informatics"/>
        </authorList>
    </citation>
    <scope>NUCLEOTIDE SEQUENCE [LARGE SCALE GENOMIC DNA]</scope>
    <source>
        <strain evidence="1 2">Zambia</strain>
    </source>
</reference>
<dbReference type="AlphaFoldDB" id="A0A3P8BM82"/>
<gene>
    <name evidence="1" type="ORF">SMRZ_LOCUS13520</name>
</gene>
<evidence type="ECO:0000313" key="1">
    <source>
        <dbReference type="EMBL" id="VDP06684.1"/>
    </source>
</evidence>
<keyword evidence="2" id="KW-1185">Reference proteome</keyword>
<organism evidence="1 2">
    <name type="scientific">Schistosoma margrebowiei</name>
    <dbReference type="NCBI Taxonomy" id="48269"/>
    <lineage>
        <taxon>Eukaryota</taxon>
        <taxon>Metazoa</taxon>
        <taxon>Spiralia</taxon>
        <taxon>Lophotrochozoa</taxon>
        <taxon>Platyhelminthes</taxon>
        <taxon>Trematoda</taxon>
        <taxon>Digenea</taxon>
        <taxon>Strigeidida</taxon>
        <taxon>Schistosomatoidea</taxon>
        <taxon>Schistosomatidae</taxon>
        <taxon>Schistosoma</taxon>
    </lineage>
</organism>